<reference evidence="2 3" key="2">
    <citation type="submission" date="2020-08" db="EMBL/GenBank/DDBJ databases">
        <title>Stappia taiwanensis sp. nov., isolated from a coastal thermal spring.</title>
        <authorList>
            <person name="Kampfer P."/>
        </authorList>
    </citation>
    <scope>NUCLEOTIDE SEQUENCE [LARGE SCALE GENOMIC DNA]</scope>
    <source>
        <strain evidence="2 3">DSM 23284</strain>
    </source>
</reference>
<dbReference type="GO" id="GO:0032259">
    <property type="term" value="P:methylation"/>
    <property type="evidence" value="ECO:0007669"/>
    <property type="project" value="UniProtKB-KW"/>
</dbReference>
<dbReference type="NCBIfam" id="TIGR01444">
    <property type="entry name" value="fkbM_fam"/>
    <property type="match status" value="1"/>
</dbReference>
<dbReference type="GO" id="GO:0008168">
    <property type="term" value="F:methyltransferase activity"/>
    <property type="evidence" value="ECO:0007669"/>
    <property type="project" value="UniProtKB-KW"/>
</dbReference>
<protein>
    <submittedName>
        <fullName evidence="2">FkbM family methyltransferase</fullName>
    </submittedName>
</protein>
<sequence length="300" mass="31935">MTARSLDPPFGTCALPGPLEALRRRAAAMPVNRIGRIGVSLIRKLCVGSRPGPFDVEVYPTVFARLHPQSNRCEKRALAGVQFFDREERLALGEALAASRSDPFVFVDLGANVGLYSLWLVSAARALGRKVEVLAVEPDPVTRARLEANLAASSADMVAVSPCAVSETAGFGAMVEHDGNRGENRVQTSDDAEGAGVEILPIGEICRRNGISRIDAMKIDLEGHDEAALRGMFAAAPETLWPDLIVVEVGKGAELPPAVRLCLDHGYSLDQRTRLNALLRRGPSTAASHDGSRDAPAGAV</sequence>
<dbReference type="Proteomes" id="UP000559404">
    <property type="component" value="Unassembled WGS sequence"/>
</dbReference>
<dbReference type="RefSeq" id="WP_181761257.1">
    <property type="nucleotide sequence ID" value="NZ_BMCR01000007.1"/>
</dbReference>
<dbReference type="AlphaFoldDB" id="A0A838Y219"/>
<dbReference type="Pfam" id="PF05050">
    <property type="entry name" value="Methyltransf_21"/>
    <property type="match status" value="1"/>
</dbReference>
<dbReference type="InterPro" id="IPR029063">
    <property type="entry name" value="SAM-dependent_MTases_sf"/>
</dbReference>
<evidence type="ECO:0000259" key="1">
    <source>
        <dbReference type="Pfam" id="PF05050"/>
    </source>
</evidence>
<gene>
    <name evidence="2" type="ORF">H1W37_15485</name>
</gene>
<dbReference type="SUPFAM" id="SSF53335">
    <property type="entry name" value="S-adenosyl-L-methionine-dependent methyltransferases"/>
    <property type="match status" value="1"/>
</dbReference>
<organism evidence="2 3">
    <name type="scientific">Stappia taiwanensis</name>
    <dbReference type="NCBI Taxonomy" id="992267"/>
    <lineage>
        <taxon>Bacteria</taxon>
        <taxon>Pseudomonadati</taxon>
        <taxon>Pseudomonadota</taxon>
        <taxon>Alphaproteobacteria</taxon>
        <taxon>Hyphomicrobiales</taxon>
        <taxon>Stappiaceae</taxon>
        <taxon>Stappia</taxon>
    </lineage>
</organism>
<dbReference type="EMBL" id="JACEON010000015">
    <property type="protein sequence ID" value="MBA4613063.1"/>
    <property type="molecule type" value="Genomic_DNA"/>
</dbReference>
<dbReference type="PANTHER" id="PTHR34203">
    <property type="entry name" value="METHYLTRANSFERASE, FKBM FAMILY PROTEIN"/>
    <property type="match status" value="1"/>
</dbReference>
<dbReference type="Gene3D" id="3.40.50.150">
    <property type="entry name" value="Vaccinia Virus protein VP39"/>
    <property type="match status" value="1"/>
</dbReference>
<evidence type="ECO:0000313" key="2">
    <source>
        <dbReference type="EMBL" id="MBA4613063.1"/>
    </source>
</evidence>
<name>A0A838Y219_9HYPH</name>
<proteinExistence type="predicted"/>
<reference evidence="2 3" key="1">
    <citation type="submission" date="2020-07" db="EMBL/GenBank/DDBJ databases">
        <authorList>
            <person name="Li M."/>
        </authorList>
    </citation>
    <scope>NUCLEOTIDE SEQUENCE [LARGE SCALE GENOMIC DNA]</scope>
    <source>
        <strain evidence="2 3">DSM 23284</strain>
    </source>
</reference>
<dbReference type="InterPro" id="IPR052514">
    <property type="entry name" value="SAM-dependent_MTase"/>
</dbReference>
<accession>A0A838Y219</accession>
<keyword evidence="2" id="KW-0808">Transferase</keyword>
<dbReference type="PANTHER" id="PTHR34203:SF15">
    <property type="entry name" value="SLL1173 PROTEIN"/>
    <property type="match status" value="1"/>
</dbReference>
<keyword evidence="3" id="KW-1185">Reference proteome</keyword>
<evidence type="ECO:0000313" key="3">
    <source>
        <dbReference type="Proteomes" id="UP000559404"/>
    </source>
</evidence>
<feature type="domain" description="Methyltransferase FkbM" evidence="1">
    <location>
        <begin position="108"/>
        <end position="268"/>
    </location>
</feature>
<comment type="caution">
    <text evidence="2">The sequence shown here is derived from an EMBL/GenBank/DDBJ whole genome shotgun (WGS) entry which is preliminary data.</text>
</comment>
<keyword evidence="2" id="KW-0489">Methyltransferase</keyword>
<dbReference type="InterPro" id="IPR006342">
    <property type="entry name" value="FkbM_mtfrase"/>
</dbReference>